<keyword evidence="3" id="KW-1185">Reference proteome</keyword>
<dbReference type="Gene3D" id="3.40.50.150">
    <property type="entry name" value="Vaccinia Virus protein VP39"/>
    <property type="match status" value="1"/>
</dbReference>
<feature type="compositionally biased region" description="Polar residues" evidence="1">
    <location>
        <begin position="90"/>
        <end position="110"/>
    </location>
</feature>
<name>A0A9W9JN79_9EURO</name>
<dbReference type="AlphaFoldDB" id="A0A9W9JN79"/>
<comment type="caution">
    <text evidence="2">The sequence shown here is derived from an EMBL/GenBank/DDBJ whole genome shotgun (WGS) entry which is preliminary data.</text>
</comment>
<dbReference type="Pfam" id="PF13489">
    <property type="entry name" value="Methyltransf_23"/>
    <property type="match status" value="1"/>
</dbReference>
<dbReference type="Proteomes" id="UP001150879">
    <property type="component" value="Unassembled WGS sequence"/>
</dbReference>
<proteinExistence type="predicted"/>
<dbReference type="InterPro" id="IPR052356">
    <property type="entry name" value="Thiol_S-MT"/>
</dbReference>
<sequence length="332" mass="36404">MSTESPPPVIGRMLAMLEPAYLMTWAMSHYFRVCAEAVFKHGQLFAPITQTQRLRDEAFGRFWIDFTYSWSKERTIKVPINIKTKVEKATNPNQPITAPRQTTSDPNNTEVPEPVGSSALIPPLLRTASGIVLDIGPGTGTQMPLLTSPAITALYGAEPCKSLHSSIREKAVAENISSKYHIMPTGVAAAELIPALRATGTGVVDAFDSDARAGIFDTILCVRVLCSVPEMELTVGELYGMLKPGGRLLVTEHVVNPWRRAKGSLVGRVVQGIYQILGWSWYIGDCCLDRDTEVVLRAAADVDGGWERVELERSFEWSAMPYISGVLVKKAI</sequence>
<reference evidence="2" key="2">
    <citation type="journal article" date="2023" name="IMA Fungus">
        <title>Comparative genomic study of the Penicillium genus elucidates a diverse pangenome and 15 lateral gene transfer events.</title>
        <authorList>
            <person name="Petersen C."/>
            <person name="Sorensen T."/>
            <person name="Nielsen M.R."/>
            <person name="Sondergaard T.E."/>
            <person name="Sorensen J.L."/>
            <person name="Fitzpatrick D.A."/>
            <person name="Frisvad J.C."/>
            <person name="Nielsen K.L."/>
        </authorList>
    </citation>
    <scope>NUCLEOTIDE SEQUENCE</scope>
    <source>
        <strain evidence="2">IBT 16849</strain>
    </source>
</reference>
<protein>
    <recommendedName>
        <fullName evidence="4">Methyltransferase type 11 domain-containing protein</fullName>
    </recommendedName>
</protein>
<feature type="region of interest" description="Disordered" evidence="1">
    <location>
        <begin position="89"/>
        <end position="116"/>
    </location>
</feature>
<dbReference type="PANTHER" id="PTHR45036:SF1">
    <property type="entry name" value="METHYLTRANSFERASE LIKE 7A"/>
    <property type="match status" value="1"/>
</dbReference>
<accession>A0A9W9JN79</accession>
<dbReference type="SUPFAM" id="SSF53335">
    <property type="entry name" value="S-adenosyl-L-methionine-dependent methyltransferases"/>
    <property type="match status" value="1"/>
</dbReference>
<dbReference type="PANTHER" id="PTHR45036">
    <property type="entry name" value="METHYLTRANSFERASE LIKE 7B"/>
    <property type="match status" value="1"/>
</dbReference>
<evidence type="ECO:0000313" key="2">
    <source>
        <dbReference type="EMBL" id="KAJ5199131.1"/>
    </source>
</evidence>
<dbReference type="InterPro" id="IPR029063">
    <property type="entry name" value="SAM-dependent_MTases_sf"/>
</dbReference>
<dbReference type="EMBL" id="JAPQKP010000003">
    <property type="protein sequence ID" value="KAJ5199131.1"/>
    <property type="molecule type" value="Genomic_DNA"/>
</dbReference>
<reference evidence="2" key="1">
    <citation type="submission" date="2022-11" db="EMBL/GenBank/DDBJ databases">
        <authorList>
            <person name="Petersen C."/>
        </authorList>
    </citation>
    <scope>NUCLEOTIDE SEQUENCE</scope>
    <source>
        <strain evidence="2">IBT 16849</strain>
    </source>
</reference>
<evidence type="ECO:0008006" key="4">
    <source>
        <dbReference type="Google" id="ProtNLM"/>
    </source>
</evidence>
<gene>
    <name evidence="2" type="ORF">N7472_004335</name>
</gene>
<evidence type="ECO:0000256" key="1">
    <source>
        <dbReference type="SAM" id="MobiDB-lite"/>
    </source>
</evidence>
<evidence type="ECO:0000313" key="3">
    <source>
        <dbReference type="Proteomes" id="UP001150879"/>
    </source>
</evidence>
<organism evidence="2 3">
    <name type="scientific">Penicillium cf. griseofulvum</name>
    <dbReference type="NCBI Taxonomy" id="2972120"/>
    <lineage>
        <taxon>Eukaryota</taxon>
        <taxon>Fungi</taxon>
        <taxon>Dikarya</taxon>
        <taxon>Ascomycota</taxon>
        <taxon>Pezizomycotina</taxon>
        <taxon>Eurotiomycetes</taxon>
        <taxon>Eurotiomycetidae</taxon>
        <taxon>Eurotiales</taxon>
        <taxon>Aspergillaceae</taxon>
        <taxon>Penicillium</taxon>
    </lineage>
</organism>